<protein>
    <submittedName>
        <fullName evidence="1">Uncharacterized protein</fullName>
    </submittedName>
</protein>
<accession>A0A4R5TTL9</accession>
<organism evidence="1 2">
    <name type="scientific">Luteimonas aestuarii</name>
    <dbReference type="NCBI Taxonomy" id="453837"/>
    <lineage>
        <taxon>Bacteria</taxon>
        <taxon>Pseudomonadati</taxon>
        <taxon>Pseudomonadota</taxon>
        <taxon>Gammaproteobacteria</taxon>
        <taxon>Lysobacterales</taxon>
        <taxon>Lysobacteraceae</taxon>
        <taxon>Luteimonas</taxon>
    </lineage>
</organism>
<dbReference type="Proteomes" id="UP000294796">
    <property type="component" value="Unassembled WGS sequence"/>
</dbReference>
<evidence type="ECO:0000313" key="1">
    <source>
        <dbReference type="EMBL" id="TDK24351.1"/>
    </source>
</evidence>
<sequence length="179" mass="19472">MRMPRAKPLSPTRARLAAGGWWVAIALSMLLPAFAQETVEGDASPRTGDAWVDTQLPDIDRYAARHPDAFVDELVRYQGAPRLVVEEALQAGMPAGHLYYACALAQAAGRSCRNALDAWPPAGDEGWAAVAEVLAPDRPGEAQQRVKRGIVESYTRWARPITLDASLRRAFPDHASSGR</sequence>
<gene>
    <name evidence="1" type="ORF">E2F46_08680</name>
</gene>
<dbReference type="RefSeq" id="WP_133321684.1">
    <property type="nucleotide sequence ID" value="NZ_SMTF01000005.1"/>
</dbReference>
<comment type="caution">
    <text evidence="1">The sequence shown here is derived from an EMBL/GenBank/DDBJ whole genome shotgun (WGS) entry which is preliminary data.</text>
</comment>
<dbReference type="OrthoDB" id="5966402at2"/>
<evidence type="ECO:0000313" key="2">
    <source>
        <dbReference type="Proteomes" id="UP000294796"/>
    </source>
</evidence>
<proteinExistence type="predicted"/>
<dbReference type="EMBL" id="SMTF01000005">
    <property type="protein sequence ID" value="TDK24351.1"/>
    <property type="molecule type" value="Genomic_DNA"/>
</dbReference>
<reference evidence="1 2" key="1">
    <citation type="submission" date="2019-03" db="EMBL/GenBank/DDBJ databases">
        <title>Luteimonas zhaokaii sp.nov., isolated from the rectal contents of Plateau pika in Yushu, Qinghai Province, China.</title>
        <authorList>
            <person name="Zhang G."/>
        </authorList>
    </citation>
    <scope>NUCLEOTIDE SEQUENCE [LARGE SCALE GENOMIC DNA]</scope>
    <source>
        <strain evidence="1 2">B9</strain>
    </source>
</reference>
<keyword evidence="2" id="KW-1185">Reference proteome</keyword>
<name>A0A4R5TTL9_9GAMM</name>
<dbReference type="AlphaFoldDB" id="A0A4R5TTL9"/>